<comment type="pathway">
    <text evidence="5">Amine and polyamine biosynthesis; putrescine biosynthesis via L-ornithine pathway; putrescine from L-ornithine: step 1/1.</text>
</comment>
<evidence type="ECO:0000256" key="4">
    <source>
        <dbReference type="ARBA" id="ARBA00023239"/>
    </source>
</evidence>
<dbReference type="PANTHER" id="PTHR11482">
    <property type="entry name" value="ARGININE/DIAMINOPIMELATE/ORNITHINE DECARBOXYLASE"/>
    <property type="match status" value="1"/>
</dbReference>
<evidence type="ECO:0000256" key="8">
    <source>
        <dbReference type="PIRSR" id="PIRSR600183-50"/>
    </source>
</evidence>
<dbReference type="GO" id="GO:0033387">
    <property type="term" value="P:putrescine biosynthetic process from arginine, via ornithine"/>
    <property type="evidence" value="ECO:0007669"/>
    <property type="project" value="TreeGrafter"/>
</dbReference>
<dbReference type="EMBL" id="SKBM01000007">
    <property type="protein sequence ID" value="TCZ63550.1"/>
    <property type="molecule type" value="Genomic_DNA"/>
</dbReference>
<dbReference type="InterPro" id="IPR002433">
    <property type="entry name" value="Orn_de-COase"/>
</dbReference>
<keyword evidence="3 8" id="KW-0663">Pyridoxal phosphate</keyword>
<evidence type="ECO:0000259" key="11">
    <source>
        <dbReference type="Pfam" id="PF02784"/>
    </source>
</evidence>
<dbReference type="AlphaFoldDB" id="A0A4R4DTU2"/>
<feature type="domain" description="Orn/DAP/Arg decarboxylase 2 N-terminal" evidence="11">
    <location>
        <begin position="51"/>
        <end position="281"/>
    </location>
</feature>
<evidence type="ECO:0000256" key="6">
    <source>
        <dbReference type="ARBA" id="ARBA00034138"/>
    </source>
</evidence>
<dbReference type="InterPro" id="IPR009006">
    <property type="entry name" value="Ala_racemase/Decarboxylase_C"/>
</dbReference>
<comment type="catalytic activity">
    <reaction evidence="7">
        <text>L-ornithine + H(+) = putrescine + CO2</text>
        <dbReference type="Rhea" id="RHEA:22964"/>
        <dbReference type="ChEBI" id="CHEBI:15378"/>
        <dbReference type="ChEBI" id="CHEBI:16526"/>
        <dbReference type="ChEBI" id="CHEBI:46911"/>
        <dbReference type="ChEBI" id="CHEBI:326268"/>
        <dbReference type="EC" id="4.1.1.17"/>
    </reaction>
</comment>
<sequence>MDLLRARAAVAPLRRDLDAATALPGVDSLVAVARPEEPMHCLRPAAIAAASAAFVQGFPGETLYAVKCNPEPAVLRAVWEGGVRHFDCASAAEVSLVRTMFPEAGIHFMHPVKARSAIREAWQRHGVRDFVLDTAEELAKILAETGAGAEQGLGLFVRLALPRGVARYDLSGKFGAEAAEAVALLRAARPHAARLGLHFHVGSQCLDPLAWRRALELAGTVIRAAGVAVEVVDVGGGFPVAYPDVTPPPLGAFFAEIEAAFEALDLPGATLWAEPGRALVAGGGSVVVQVQQRRGGDLYVNDGVYGSLSDAGAPGFHFPCRLIRPEGEASDRMQAFAFFGPTCDSADRMAGPFWLPEDVREGDWIEIGQLGAYGACLRTAFNGFDRARLVEVRDPPMLGGETGAAAAIAA</sequence>
<dbReference type="GO" id="GO:0005737">
    <property type="term" value="C:cytoplasm"/>
    <property type="evidence" value="ECO:0007669"/>
    <property type="project" value="TreeGrafter"/>
</dbReference>
<dbReference type="Gene3D" id="3.20.20.10">
    <property type="entry name" value="Alanine racemase"/>
    <property type="match status" value="1"/>
</dbReference>
<evidence type="ECO:0000256" key="3">
    <source>
        <dbReference type="ARBA" id="ARBA00022898"/>
    </source>
</evidence>
<evidence type="ECO:0000256" key="1">
    <source>
        <dbReference type="ARBA" id="ARBA00001933"/>
    </source>
</evidence>
<dbReference type="CDD" id="cd00622">
    <property type="entry name" value="PLPDE_III_ODC"/>
    <property type="match status" value="1"/>
</dbReference>
<feature type="modified residue" description="N6-(pyridoxal phosphate)lysine" evidence="8">
    <location>
        <position position="67"/>
    </location>
</feature>
<keyword evidence="4" id="KW-0456">Lyase</keyword>
<comment type="cofactor">
    <cofactor evidence="1 8">
        <name>pyridoxal 5'-phosphate</name>
        <dbReference type="ChEBI" id="CHEBI:597326"/>
    </cofactor>
</comment>
<gene>
    <name evidence="12" type="ORF">EXY23_09145</name>
</gene>
<dbReference type="EC" id="4.1.1.17" evidence="6"/>
<feature type="active site" description="Proton donor" evidence="8">
    <location>
        <position position="343"/>
    </location>
</feature>
<dbReference type="GO" id="GO:0004586">
    <property type="term" value="F:ornithine decarboxylase activity"/>
    <property type="evidence" value="ECO:0007669"/>
    <property type="project" value="UniProtKB-EC"/>
</dbReference>
<dbReference type="OrthoDB" id="9802147at2"/>
<dbReference type="Proteomes" id="UP000295023">
    <property type="component" value="Unassembled WGS sequence"/>
</dbReference>
<protein>
    <recommendedName>
        <fullName evidence="6">ornithine decarboxylase</fullName>
        <ecNumber evidence="6">4.1.1.17</ecNumber>
    </recommendedName>
</protein>
<keyword evidence="13" id="KW-1185">Reference proteome</keyword>
<evidence type="ECO:0000256" key="9">
    <source>
        <dbReference type="RuleBase" id="RU003737"/>
    </source>
</evidence>
<evidence type="ECO:0000313" key="12">
    <source>
        <dbReference type="EMBL" id="TCZ63550.1"/>
    </source>
</evidence>
<dbReference type="InterPro" id="IPR022653">
    <property type="entry name" value="De-COase2_pyr-phos_BS"/>
</dbReference>
<comment type="caution">
    <text evidence="12">The sequence shown here is derived from an EMBL/GenBank/DDBJ whole genome shotgun (WGS) entry which is preliminary data.</text>
</comment>
<dbReference type="SUPFAM" id="SSF51419">
    <property type="entry name" value="PLP-binding barrel"/>
    <property type="match status" value="1"/>
</dbReference>
<dbReference type="PRINTS" id="PR01182">
    <property type="entry name" value="ORNDCRBXLASE"/>
</dbReference>
<feature type="domain" description="Orn/DAP/Arg decarboxylase 2 C-terminal" evidence="10">
    <location>
        <begin position="287"/>
        <end position="371"/>
    </location>
</feature>
<dbReference type="InterPro" id="IPR022643">
    <property type="entry name" value="De-COase2_C"/>
</dbReference>
<evidence type="ECO:0000256" key="2">
    <source>
        <dbReference type="ARBA" id="ARBA00008872"/>
    </source>
</evidence>
<evidence type="ECO:0000313" key="13">
    <source>
        <dbReference type="Proteomes" id="UP000295023"/>
    </source>
</evidence>
<dbReference type="Pfam" id="PF00278">
    <property type="entry name" value="Orn_DAP_Arg_deC"/>
    <property type="match status" value="1"/>
</dbReference>
<evidence type="ECO:0000256" key="7">
    <source>
        <dbReference type="ARBA" id="ARBA00049127"/>
    </source>
</evidence>
<dbReference type="InterPro" id="IPR029066">
    <property type="entry name" value="PLP-binding_barrel"/>
</dbReference>
<dbReference type="Pfam" id="PF02784">
    <property type="entry name" value="Orn_Arg_deC_N"/>
    <property type="match status" value="1"/>
</dbReference>
<dbReference type="PANTHER" id="PTHR11482:SF6">
    <property type="entry name" value="ORNITHINE DECARBOXYLASE 1-RELATED"/>
    <property type="match status" value="1"/>
</dbReference>
<accession>A0A4R4DTU2</accession>
<dbReference type="PRINTS" id="PR01179">
    <property type="entry name" value="ODADCRBXLASE"/>
</dbReference>
<dbReference type="InterPro" id="IPR022644">
    <property type="entry name" value="De-COase2_N"/>
</dbReference>
<proteinExistence type="inferred from homology"/>
<comment type="similarity">
    <text evidence="2 9">Belongs to the Orn/Lys/Arg decarboxylase class-II family.</text>
</comment>
<reference evidence="12 13" key="1">
    <citation type="submission" date="2019-03" db="EMBL/GenBank/DDBJ databases">
        <title>Paracraurococcus aquatilis NE82 genome sequence.</title>
        <authorList>
            <person name="Zhao Y."/>
            <person name="Du Z."/>
        </authorList>
    </citation>
    <scope>NUCLEOTIDE SEQUENCE [LARGE SCALE GENOMIC DNA]</scope>
    <source>
        <strain evidence="12 13">NE82</strain>
    </source>
</reference>
<dbReference type="PROSITE" id="PS00878">
    <property type="entry name" value="ODR_DC_2_1"/>
    <property type="match status" value="1"/>
</dbReference>
<organism evidence="12 13">
    <name type="scientific">Roseicella aquatilis</name>
    <dbReference type="NCBI Taxonomy" id="2527868"/>
    <lineage>
        <taxon>Bacteria</taxon>
        <taxon>Pseudomonadati</taxon>
        <taxon>Pseudomonadota</taxon>
        <taxon>Alphaproteobacteria</taxon>
        <taxon>Acetobacterales</taxon>
        <taxon>Roseomonadaceae</taxon>
        <taxon>Roseicella</taxon>
    </lineage>
</organism>
<dbReference type="RefSeq" id="WP_132287402.1">
    <property type="nucleotide sequence ID" value="NZ_SKBM01000007.1"/>
</dbReference>
<dbReference type="SUPFAM" id="SSF50621">
    <property type="entry name" value="Alanine racemase C-terminal domain-like"/>
    <property type="match status" value="1"/>
</dbReference>
<evidence type="ECO:0000259" key="10">
    <source>
        <dbReference type="Pfam" id="PF00278"/>
    </source>
</evidence>
<evidence type="ECO:0000256" key="5">
    <source>
        <dbReference type="ARBA" id="ARBA00034115"/>
    </source>
</evidence>
<dbReference type="Gene3D" id="2.40.37.10">
    <property type="entry name" value="Lyase, Ornithine Decarboxylase, Chain A, domain 1"/>
    <property type="match status" value="1"/>
</dbReference>
<dbReference type="InterPro" id="IPR000183">
    <property type="entry name" value="Orn/DAP/Arg_de-COase"/>
</dbReference>
<name>A0A4R4DTU2_9PROT</name>